<accession>A0A0R1UVD5</accession>
<dbReference type="InterPro" id="IPR035906">
    <property type="entry name" value="MetI-like_sf"/>
</dbReference>
<keyword evidence="6 8" id="KW-1133">Transmembrane helix</keyword>
<dbReference type="PANTHER" id="PTHR43357">
    <property type="entry name" value="INNER MEMBRANE ABC TRANSPORTER PERMEASE PROTEIN YDCV"/>
    <property type="match status" value="1"/>
</dbReference>
<reference evidence="10 11" key="1">
    <citation type="journal article" date="2015" name="Genome Announc.">
        <title>Expanding the biotechnology potential of lactobacilli through comparative genomics of 213 strains and associated genera.</title>
        <authorList>
            <person name="Sun Z."/>
            <person name="Harris H.M."/>
            <person name="McCann A."/>
            <person name="Guo C."/>
            <person name="Argimon S."/>
            <person name="Zhang W."/>
            <person name="Yang X."/>
            <person name="Jeffery I.B."/>
            <person name="Cooney J.C."/>
            <person name="Kagawa T.F."/>
            <person name="Liu W."/>
            <person name="Song Y."/>
            <person name="Salvetti E."/>
            <person name="Wrobel A."/>
            <person name="Rasinkangas P."/>
            <person name="Parkhill J."/>
            <person name="Rea M.C."/>
            <person name="O'Sullivan O."/>
            <person name="Ritari J."/>
            <person name="Douillard F.P."/>
            <person name="Paul Ross R."/>
            <person name="Yang R."/>
            <person name="Briner A.E."/>
            <person name="Felis G.E."/>
            <person name="de Vos W.M."/>
            <person name="Barrangou R."/>
            <person name="Klaenhammer T.R."/>
            <person name="Caufield P.W."/>
            <person name="Cui Y."/>
            <person name="Zhang H."/>
            <person name="O'Toole P.W."/>
        </authorList>
    </citation>
    <scope>NUCLEOTIDE SEQUENCE [LARGE SCALE GENOMIC DNA]</scope>
    <source>
        <strain evidence="10 11">DSM 16230</strain>
    </source>
</reference>
<name>A0A0R1UVD5_9LACO</name>
<dbReference type="PROSITE" id="PS50928">
    <property type="entry name" value="ABC_TM1"/>
    <property type="match status" value="1"/>
</dbReference>
<feature type="transmembrane region" description="Helical" evidence="8">
    <location>
        <begin position="67"/>
        <end position="89"/>
    </location>
</feature>
<dbReference type="GO" id="GO:0005886">
    <property type="term" value="C:plasma membrane"/>
    <property type="evidence" value="ECO:0007669"/>
    <property type="project" value="UniProtKB-SubCell"/>
</dbReference>
<dbReference type="Pfam" id="PF00528">
    <property type="entry name" value="BPD_transp_1"/>
    <property type="match status" value="1"/>
</dbReference>
<feature type="transmembrane region" description="Helical" evidence="8">
    <location>
        <begin position="101"/>
        <end position="123"/>
    </location>
</feature>
<comment type="similarity">
    <text evidence="8">Belongs to the binding-protein-dependent transport system permease family.</text>
</comment>
<dbReference type="GO" id="GO:0055085">
    <property type="term" value="P:transmembrane transport"/>
    <property type="evidence" value="ECO:0007669"/>
    <property type="project" value="InterPro"/>
</dbReference>
<evidence type="ECO:0000256" key="7">
    <source>
        <dbReference type="ARBA" id="ARBA00023136"/>
    </source>
</evidence>
<comment type="subcellular location">
    <subcellularLocation>
        <location evidence="1">Cell inner membrane</location>
        <topology evidence="1">Multi-pass membrane protein</topology>
    </subcellularLocation>
    <subcellularLocation>
        <location evidence="8">Cell membrane</location>
        <topology evidence="8">Multi-pass membrane protein</topology>
    </subcellularLocation>
</comment>
<dbReference type="SUPFAM" id="SSF161098">
    <property type="entry name" value="MetI-like"/>
    <property type="match status" value="1"/>
</dbReference>
<keyword evidence="5 8" id="KW-0812">Transmembrane</keyword>
<evidence type="ECO:0000256" key="6">
    <source>
        <dbReference type="ARBA" id="ARBA00022989"/>
    </source>
</evidence>
<keyword evidence="2 8" id="KW-0813">Transport</keyword>
<feature type="domain" description="ABC transmembrane type-1" evidence="9">
    <location>
        <begin position="63"/>
        <end position="250"/>
    </location>
</feature>
<dbReference type="GeneID" id="98309129"/>
<dbReference type="Gene3D" id="1.10.3720.10">
    <property type="entry name" value="MetI-like"/>
    <property type="match status" value="1"/>
</dbReference>
<evidence type="ECO:0000256" key="8">
    <source>
        <dbReference type="RuleBase" id="RU363032"/>
    </source>
</evidence>
<evidence type="ECO:0000256" key="5">
    <source>
        <dbReference type="ARBA" id="ARBA00022692"/>
    </source>
</evidence>
<evidence type="ECO:0000256" key="4">
    <source>
        <dbReference type="ARBA" id="ARBA00022519"/>
    </source>
</evidence>
<dbReference type="PATRIC" id="fig|1423801.4.peg.1943"/>
<gene>
    <name evidence="10" type="ORF">FD50_GL001902</name>
</gene>
<dbReference type="EMBL" id="AZFQ01000054">
    <property type="protein sequence ID" value="KRL96958.1"/>
    <property type="molecule type" value="Genomic_DNA"/>
</dbReference>
<evidence type="ECO:0000313" key="10">
    <source>
        <dbReference type="EMBL" id="KRL96958.1"/>
    </source>
</evidence>
<keyword evidence="11" id="KW-1185">Reference proteome</keyword>
<sequence>MKKSSNFGAKLTISLISIMLLTPIVATLAYSLSTSWVKTILPTGLTFHWYVVLTSSPSFLPAVLRSFGVGVATVIVSMVIFLPVIFYINVYEPKLKAKMRFLTIIPFTIPGIVLVTGLVQLYANLPIPKIVVLILTLTAINLPSFYQSLNNVFMGRDFRAMFEQAQLLGESPVGAFMHVILPNIRSGVLVGMLLTFTGAFSEYVVTNIFLGGEFETLKIYMYRLMSVNGNAGSVLTIIYFGFLMIISFLLIKTVHGKKIDQRKE</sequence>
<evidence type="ECO:0000256" key="3">
    <source>
        <dbReference type="ARBA" id="ARBA00022475"/>
    </source>
</evidence>
<evidence type="ECO:0000256" key="1">
    <source>
        <dbReference type="ARBA" id="ARBA00004429"/>
    </source>
</evidence>
<dbReference type="Proteomes" id="UP000051166">
    <property type="component" value="Unassembled WGS sequence"/>
</dbReference>
<dbReference type="PANTHER" id="PTHR43357:SF4">
    <property type="entry name" value="INNER MEMBRANE ABC TRANSPORTER PERMEASE PROTEIN YDCV"/>
    <property type="match status" value="1"/>
</dbReference>
<dbReference type="STRING" id="1423801.FD50_GL001902"/>
<dbReference type="CDD" id="cd06261">
    <property type="entry name" value="TM_PBP2"/>
    <property type="match status" value="1"/>
</dbReference>
<feature type="transmembrane region" description="Helical" evidence="8">
    <location>
        <begin position="187"/>
        <end position="210"/>
    </location>
</feature>
<keyword evidence="4" id="KW-0997">Cell inner membrane</keyword>
<proteinExistence type="inferred from homology"/>
<evidence type="ECO:0000256" key="2">
    <source>
        <dbReference type="ARBA" id="ARBA00022448"/>
    </source>
</evidence>
<dbReference type="RefSeq" id="WP_228889093.1">
    <property type="nucleotide sequence ID" value="NZ_AZFQ01000054.1"/>
</dbReference>
<organism evidence="10 11">
    <name type="scientific">Liquorilactobacillus satsumensis DSM 16230 = JCM 12392</name>
    <dbReference type="NCBI Taxonomy" id="1423801"/>
    <lineage>
        <taxon>Bacteria</taxon>
        <taxon>Bacillati</taxon>
        <taxon>Bacillota</taxon>
        <taxon>Bacilli</taxon>
        <taxon>Lactobacillales</taxon>
        <taxon>Lactobacillaceae</taxon>
        <taxon>Liquorilactobacillus</taxon>
    </lineage>
</organism>
<protein>
    <submittedName>
        <fullName evidence="10">ABC superfamily ATP binding cassette transporter, permease protein</fullName>
    </submittedName>
</protein>
<dbReference type="AlphaFoldDB" id="A0A0R1UVD5"/>
<keyword evidence="3" id="KW-1003">Cell membrane</keyword>
<evidence type="ECO:0000313" key="11">
    <source>
        <dbReference type="Proteomes" id="UP000051166"/>
    </source>
</evidence>
<comment type="caution">
    <text evidence="10">The sequence shown here is derived from an EMBL/GenBank/DDBJ whole genome shotgun (WGS) entry which is preliminary data.</text>
</comment>
<feature type="transmembrane region" description="Helical" evidence="8">
    <location>
        <begin position="129"/>
        <end position="149"/>
    </location>
</feature>
<dbReference type="InterPro" id="IPR000515">
    <property type="entry name" value="MetI-like"/>
</dbReference>
<keyword evidence="7 8" id="KW-0472">Membrane</keyword>
<evidence type="ECO:0000259" key="9">
    <source>
        <dbReference type="PROSITE" id="PS50928"/>
    </source>
</evidence>
<feature type="transmembrane region" description="Helical" evidence="8">
    <location>
        <begin position="12"/>
        <end position="32"/>
    </location>
</feature>
<feature type="transmembrane region" description="Helical" evidence="8">
    <location>
        <begin position="230"/>
        <end position="251"/>
    </location>
</feature>